<sequence length="135" mass="15523">MKLTPDILSPLTLRWSQMLIAYDFTIIHSPGKKIQNADTLSSFPLETPETDIPSPPEVLFLEELHNPPVKADKISQATLRDSILSRVLNWILKGWPGSAKEFRIFYLKRHEIAVHKNCLLWGNRVVIREVLRGRV</sequence>
<dbReference type="AlphaFoldDB" id="A0A4Y2L6G1"/>
<keyword evidence="2" id="KW-1185">Reference proteome</keyword>
<comment type="caution">
    <text evidence="1">The sequence shown here is derived from an EMBL/GenBank/DDBJ whole genome shotgun (WGS) entry which is preliminary data.</text>
</comment>
<reference evidence="1 2" key="1">
    <citation type="journal article" date="2019" name="Sci. Rep.">
        <title>Orb-weaving spider Araneus ventricosus genome elucidates the spidroin gene catalogue.</title>
        <authorList>
            <person name="Kono N."/>
            <person name="Nakamura H."/>
            <person name="Ohtoshi R."/>
            <person name="Moran D.A.P."/>
            <person name="Shinohara A."/>
            <person name="Yoshida Y."/>
            <person name="Fujiwara M."/>
            <person name="Mori M."/>
            <person name="Tomita M."/>
            <person name="Arakawa K."/>
        </authorList>
    </citation>
    <scope>NUCLEOTIDE SEQUENCE [LARGE SCALE GENOMIC DNA]</scope>
</reference>
<proteinExistence type="predicted"/>
<dbReference type="EMBL" id="BGPR01005328">
    <property type="protein sequence ID" value="GBN09186.1"/>
    <property type="molecule type" value="Genomic_DNA"/>
</dbReference>
<dbReference type="PANTHER" id="PTHR37984:SF12">
    <property type="entry name" value="RIBONUCLEASE H"/>
    <property type="match status" value="1"/>
</dbReference>
<dbReference type="InterPro" id="IPR050951">
    <property type="entry name" value="Retrovirus_Pol_polyprotein"/>
</dbReference>
<evidence type="ECO:0000313" key="1">
    <source>
        <dbReference type="EMBL" id="GBN09186.1"/>
    </source>
</evidence>
<protein>
    <recommendedName>
        <fullName evidence="3">Reverse transcriptase RNase H-like domain-containing protein</fullName>
    </recommendedName>
</protein>
<evidence type="ECO:0000313" key="2">
    <source>
        <dbReference type="Proteomes" id="UP000499080"/>
    </source>
</evidence>
<organism evidence="1 2">
    <name type="scientific">Araneus ventricosus</name>
    <name type="common">Orbweaver spider</name>
    <name type="synonym">Epeira ventricosa</name>
    <dbReference type="NCBI Taxonomy" id="182803"/>
    <lineage>
        <taxon>Eukaryota</taxon>
        <taxon>Metazoa</taxon>
        <taxon>Ecdysozoa</taxon>
        <taxon>Arthropoda</taxon>
        <taxon>Chelicerata</taxon>
        <taxon>Arachnida</taxon>
        <taxon>Araneae</taxon>
        <taxon>Araneomorphae</taxon>
        <taxon>Entelegynae</taxon>
        <taxon>Araneoidea</taxon>
        <taxon>Araneidae</taxon>
        <taxon>Araneus</taxon>
    </lineage>
</organism>
<dbReference type="Proteomes" id="UP000499080">
    <property type="component" value="Unassembled WGS sequence"/>
</dbReference>
<gene>
    <name evidence="1" type="ORF">AVEN_186927_1</name>
</gene>
<name>A0A4Y2L6G1_ARAVE</name>
<evidence type="ECO:0008006" key="3">
    <source>
        <dbReference type="Google" id="ProtNLM"/>
    </source>
</evidence>
<dbReference type="OrthoDB" id="6415283at2759"/>
<dbReference type="PANTHER" id="PTHR37984">
    <property type="entry name" value="PROTEIN CBG26694"/>
    <property type="match status" value="1"/>
</dbReference>
<accession>A0A4Y2L6G1</accession>